<proteinExistence type="predicted"/>
<dbReference type="KEGG" id="tab:CIG75_07335"/>
<keyword evidence="3" id="KW-1185">Reference proteome</keyword>
<dbReference type="EMBL" id="CP022657">
    <property type="protein sequence ID" value="ASS74809.1"/>
    <property type="molecule type" value="Genomic_DNA"/>
</dbReference>
<feature type="region of interest" description="Disordered" evidence="1">
    <location>
        <begin position="130"/>
        <end position="149"/>
    </location>
</feature>
<dbReference type="Proteomes" id="UP000214688">
    <property type="component" value="Chromosome"/>
</dbReference>
<dbReference type="AlphaFoldDB" id="A0A223CZC1"/>
<name>A0A223CZC1_9BACL</name>
<reference evidence="2 3" key="1">
    <citation type="journal article" date="2015" name="Int. J. Syst. Evol. Microbiol.">
        <title>Tumebacillus algifaecis sp. nov., isolated from decomposing algal scum.</title>
        <authorList>
            <person name="Wu Y.F."/>
            <person name="Zhang B."/>
            <person name="Xing P."/>
            <person name="Wu Q.L."/>
            <person name="Liu S.J."/>
        </authorList>
    </citation>
    <scope>NUCLEOTIDE SEQUENCE [LARGE SCALE GENOMIC DNA]</scope>
    <source>
        <strain evidence="2 3">THMBR28</strain>
    </source>
</reference>
<dbReference type="RefSeq" id="WP_094236059.1">
    <property type="nucleotide sequence ID" value="NZ_CP022657.1"/>
</dbReference>
<evidence type="ECO:0000313" key="2">
    <source>
        <dbReference type="EMBL" id="ASS74809.1"/>
    </source>
</evidence>
<evidence type="ECO:0000256" key="1">
    <source>
        <dbReference type="SAM" id="MobiDB-lite"/>
    </source>
</evidence>
<dbReference type="OrthoDB" id="2381222at2"/>
<evidence type="ECO:0000313" key="3">
    <source>
        <dbReference type="Proteomes" id="UP000214688"/>
    </source>
</evidence>
<gene>
    <name evidence="2" type="ORF">CIG75_07335</name>
</gene>
<protein>
    <submittedName>
        <fullName evidence="2">Uncharacterized protein</fullName>
    </submittedName>
</protein>
<accession>A0A223CZC1</accession>
<feature type="compositionally biased region" description="Basic and acidic residues" evidence="1">
    <location>
        <begin position="131"/>
        <end position="146"/>
    </location>
</feature>
<sequence length="236" mass="25944">MKKLKAITIAAVFAGTVGIAVFLLGQDQGFTVKIKEIVRPTTVDFEFVKESEYPITVGNASMQTYDTLESMYNRAVIVAEIKVQNQETIYTSENPPSVLTCSNAVIKQIFKGDKSLKTVKISETGGVVDMSKSKGNEMRSDGKPLKSEPFVESTIEGSPVMKKGNTYLVFLKESAPGDPYTIVGSVQGKIRIDDVSNKGVVTIDPERFAKQMDLFWLQRKFAGKDTVEIAQTLRGL</sequence>
<organism evidence="2 3">
    <name type="scientific">Tumebacillus algifaecis</name>
    <dbReference type="NCBI Taxonomy" id="1214604"/>
    <lineage>
        <taxon>Bacteria</taxon>
        <taxon>Bacillati</taxon>
        <taxon>Bacillota</taxon>
        <taxon>Bacilli</taxon>
        <taxon>Bacillales</taxon>
        <taxon>Alicyclobacillaceae</taxon>
        <taxon>Tumebacillus</taxon>
    </lineage>
</organism>